<organism evidence="1 2">
    <name type="scientific">Allacma fusca</name>
    <dbReference type="NCBI Taxonomy" id="39272"/>
    <lineage>
        <taxon>Eukaryota</taxon>
        <taxon>Metazoa</taxon>
        <taxon>Ecdysozoa</taxon>
        <taxon>Arthropoda</taxon>
        <taxon>Hexapoda</taxon>
        <taxon>Collembola</taxon>
        <taxon>Symphypleona</taxon>
        <taxon>Sminthuridae</taxon>
        <taxon>Allacma</taxon>
    </lineage>
</organism>
<dbReference type="EMBL" id="CAJVCH010248314">
    <property type="protein sequence ID" value="CAG7733393.1"/>
    <property type="molecule type" value="Genomic_DNA"/>
</dbReference>
<name>A0A8J2KBY5_9HEXA</name>
<comment type="caution">
    <text evidence="1">The sequence shown here is derived from an EMBL/GenBank/DDBJ whole genome shotgun (WGS) entry which is preliminary data.</text>
</comment>
<evidence type="ECO:0000313" key="1">
    <source>
        <dbReference type="EMBL" id="CAG7733393.1"/>
    </source>
</evidence>
<sequence>MALITPFLVFFCVAAFLSLLFRKTRQDKFLENFSGPMRFPVIGNFWYFAKLEERLTQLVRCQAVYGNRTALPAGPFKFFFLFHPNDVAKILSNRELNKSVFYDMLFSNWIGSSIFYAK</sequence>
<dbReference type="Proteomes" id="UP000708208">
    <property type="component" value="Unassembled WGS sequence"/>
</dbReference>
<dbReference type="OrthoDB" id="1470350at2759"/>
<proteinExistence type="predicted"/>
<evidence type="ECO:0000313" key="2">
    <source>
        <dbReference type="Proteomes" id="UP000708208"/>
    </source>
</evidence>
<protein>
    <recommendedName>
        <fullName evidence="3">Cytochrome P450</fullName>
    </recommendedName>
</protein>
<feature type="non-terminal residue" evidence="1">
    <location>
        <position position="118"/>
    </location>
</feature>
<evidence type="ECO:0008006" key="3">
    <source>
        <dbReference type="Google" id="ProtNLM"/>
    </source>
</evidence>
<gene>
    <name evidence="1" type="ORF">AFUS01_LOCUS21838</name>
</gene>
<keyword evidence="2" id="KW-1185">Reference proteome</keyword>
<accession>A0A8J2KBY5</accession>
<reference evidence="1" key="1">
    <citation type="submission" date="2021-06" db="EMBL/GenBank/DDBJ databases">
        <authorList>
            <person name="Hodson N. C."/>
            <person name="Mongue J. A."/>
            <person name="Jaron S. K."/>
        </authorList>
    </citation>
    <scope>NUCLEOTIDE SEQUENCE</scope>
</reference>
<dbReference type="AlphaFoldDB" id="A0A8J2KBY5"/>